<dbReference type="InterPro" id="IPR027368">
    <property type="entry name" value="MnmE_dom2"/>
</dbReference>
<dbReference type="GO" id="GO:0005525">
    <property type="term" value="F:GTP binding"/>
    <property type="evidence" value="ECO:0007669"/>
    <property type="project" value="UniProtKB-UniRule"/>
</dbReference>
<dbReference type="InterPro" id="IPR004520">
    <property type="entry name" value="GTPase_MnmE"/>
</dbReference>
<dbReference type="AlphaFoldDB" id="A0A9X3ZJ76"/>
<keyword evidence="3 8" id="KW-0547">Nucleotide-binding</keyword>
<dbReference type="InterPro" id="IPR005225">
    <property type="entry name" value="Small_GTP-bd"/>
</dbReference>
<evidence type="ECO:0000256" key="2">
    <source>
        <dbReference type="ARBA" id="ARBA00022694"/>
    </source>
</evidence>
<evidence type="ECO:0000313" key="13">
    <source>
        <dbReference type="Proteomes" id="UP001151234"/>
    </source>
</evidence>
<evidence type="ECO:0000259" key="11">
    <source>
        <dbReference type="PROSITE" id="PS51709"/>
    </source>
</evidence>
<keyword evidence="8" id="KW-0479">Metal-binding</keyword>
<keyword evidence="4 8" id="KW-0378">Hydrolase</keyword>
<feature type="binding site" evidence="8">
    <location>
        <position position="125"/>
    </location>
    <ligand>
        <name>(6S)-5-formyl-5,6,7,8-tetrahydrofolate</name>
        <dbReference type="ChEBI" id="CHEBI:57457"/>
    </ligand>
</feature>
<feature type="binding site" evidence="8">
    <location>
        <position position="257"/>
    </location>
    <ligand>
        <name>Mg(2+)</name>
        <dbReference type="ChEBI" id="CHEBI:18420"/>
    </ligand>
</feature>
<keyword evidence="6 8" id="KW-0630">Potassium</keyword>
<keyword evidence="2 8" id="KW-0819">tRNA processing</keyword>
<feature type="binding site" evidence="8">
    <location>
        <position position="445"/>
    </location>
    <ligand>
        <name>(6S)-5-formyl-5,6,7,8-tetrahydrofolate</name>
        <dbReference type="ChEBI" id="CHEBI:57457"/>
    </ligand>
</feature>
<dbReference type="NCBIfam" id="TIGR00231">
    <property type="entry name" value="small_GTP"/>
    <property type="match status" value="1"/>
</dbReference>
<evidence type="ECO:0000256" key="6">
    <source>
        <dbReference type="ARBA" id="ARBA00022958"/>
    </source>
</evidence>
<dbReference type="GO" id="GO:0046872">
    <property type="term" value="F:metal ion binding"/>
    <property type="evidence" value="ECO:0007669"/>
    <property type="project" value="UniProtKB-KW"/>
</dbReference>
<comment type="subcellular location">
    <subcellularLocation>
        <location evidence="8">Cytoplasm</location>
    </subcellularLocation>
</comment>
<dbReference type="SUPFAM" id="SSF116878">
    <property type="entry name" value="TrmE connector domain"/>
    <property type="match status" value="1"/>
</dbReference>
<comment type="caution">
    <text evidence="12">The sequence shown here is derived from an EMBL/GenBank/DDBJ whole genome shotgun (WGS) entry which is preliminary data.</text>
</comment>
<protein>
    <recommendedName>
        <fullName evidence="8">tRNA modification GTPase MnmE</fullName>
        <ecNumber evidence="8">3.6.-.-</ecNumber>
    </recommendedName>
</protein>
<evidence type="ECO:0000256" key="10">
    <source>
        <dbReference type="SAM" id="Phobius"/>
    </source>
</evidence>
<gene>
    <name evidence="8 12" type="primary">mnmE</name>
    <name evidence="8" type="synonym">trmE</name>
    <name evidence="12" type="ORF">OQ273_20540</name>
</gene>
<feature type="binding site" evidence="8">
    <location>
        <position position="28"/>
    </location>
    <ligand>
        <name>(6S)-5-formyl-5,6,7,8-tetrahydrofolate</name>
        <dbReference type="ChEBI" id="CHEBI:57457"/>
    </ligand>
</feature>
<dbReference type="NCBIfam" id="TIGR00450">
    <property type="entry name" value="mnmE_trmE_thdF"/>
    <property type="match status" value="1"/>
</dbReference>
<dbReference type="InterPro" id="IPR031168">
    <property type="entry name" value="G_TrmE"/>
</dbReference>
<evidence type="ECO:0000256" key="4">
    <source>
        <dbReference type="ARBA" id="ARBA00022801"/>
    </source>
</evidence>
<feature type="binding site" evidence="8">
    <location>
        <position position="85"/>
    </location>
    <ligand>
        <name>(6S)-5-formyl-5,6,7,8-tetrahydrofolate</name>
        <dbReference type="ChEBI" id="CHEBI:57457"/>
    </ligand>
</feature>
<keyword evidence="13" id="KW-1185">Reference proteome</keyword>
<comment type="subunit">
    <text evidence="8">Homodimer. Heterotetramer of two MnmE and two MnmG subunits.</text>
</comment>
<feature type="binding site" evidence="8">
    <location>
        <position position="236"/>
    </location>
    <ligand>
        <name>Mg(2+)</name>
        <dbReference type="ChEBI" id="CHEBI:18420"/>
    </ligand>
</feature>
<dbReference type="InterPro" id="IPR027266">
    <property type="entry name" value="TrmE/GcvT-like"/>
</dbReference>
<comment type="caution">
    <text evidence="8">Lacks conserved residue(s) required for the propagation of feature annotation.</text>
</comment>
<evidence type="ECO:0000256" key="3">
    <source>
        <dbReference type="ARBA" id="ARBA00022741"/>
    </source>
</evidence>
<name>A0A9X3ZJ76_9HYPH</name>
<evidence type="ECO:0000256" key="7">
    <source>
        <dbReference type="ARBA" id="ARBA00023134"/>
    </source>
</evidence>
<evidence type="ECO:0000256" key="9">
    <source>
        <dbReference type="RuleBase" id="RU003313"/>
    </source>
</evidence>
<dbReference type="InterPro" id="IPR006073">
    <property type="entry name" value="GTP-bd"/>
</dbReference>
<proteinExistence type="inferred from homology"/>
<keyword evidence="10" id="KW-0812">Transmembrane</keyword>
<keyword evidence="10" id="KW-0472">Membrane</keyword>
<keyword evidence="7 8" id="KW-0342">GTP-binding</keyword>
<dbReference type="EMBL" id="JAPJZI010000001">
    <property type="protein sequence ID" value="MDA5400974.1"/>
    <property type="molecule type" value="Genomic_DNA"/>
</dbReference>
<accession>A0A9X3ZJ76</accession>
<dbReference type="CDD" id="cd14858">
    <property type="entry name" value="TrmE_N"/>
    <property type="match status" value="1"/>
</dbReference>
<evidence type="ECO:0000256" key="8">
    <source>
        <dbReference type="HAMAP-Rule" id="MF_00379"/>
    </source>
</evidence>
<dbReference type="GO" id="GO:0005737">
    <property type="term" value="C:cytoplasm"/>
    <property type="evidence" value="ECO:0007669"/>
    <property type="project" value="UniProtKB-SubCell"/>
</dbReference>
<comment type="cofactor">
    <cofactor evidence="8">
        <name>K(+)</name>
        <dbReference type="ChEBI" id="CHEBI:29103"/>
    </cofactor>
    <text evidence="8">Binds 1 potassium ion per subunit.</text>
</comment>
<keyword evidence="10" id="KW-1133">Transmembrane helix</keyword>
<sequence length="445" mass="48465">MVERKDHYRDTIFALSSGAGVSGVAVIRLSGPSVRFGLETMIGDVPEARHATLKSLYSADKRELDRGLVLYFPGPNSFTGEDCAELQVHGGRAVVQAVLECLSGLDGFRSAEPGEFTRRAFDNGKMDLTEVEGLADLIAAETEMQRRLALEQSSGSLSDLYDGWRQRLVRARAMIEADFDFADEEDIPGSVTETIWPELRQLLGEIDRHLLSAKAGEIIRDGYRVVILGAPNAGKSSLMNALAKRDIAIVSDEKGTTRDLLEVHLDLDGYPVILQDTAGLRDGAGAVEREGMRRAMDAARRADLILLLDDLSGRAGAAPVTDGDVARLRVGTKADLAAHIDRDDLDCLVSVKQDDGLSSLLSLLHSHVHEAAGQATGTLPNRQRHKEYLRTCREALEEALENDSDPLELRAEALRRAGNALGRLTGRIDVEDLLDLIFGEFCVGK</sequence>
<feature type="binding site" evidence="8">
    <location>
        <begin position="251"/>
        <end position="257"/>
    </location>
    <ligand>
        <name>GTP</name>
        <dbReference type="ChEBI" id="CHEBI:37565"/>
    </ligand>
</feature>
<dbReference type="NCBIfam" id="NF003661">
    <property type="entry name" value="PRK05291.1-3"/>
    <property type="match status" value="1"/>
</dbReference>
<dbReference type="Gene3D" id="3.30.1360.120">
    <property type="entry name" value="Probable tRNA modification gtpase trme, domain 1"/>
    <property type="match status" value="1"/>
</dbReference>
<dbReference type="Pfam" id="PF01926">
    <property type="entry name" value="MMR_HSR1"/>
    <property type="match status" value="1"/>
</dbReference>
<dbReference type="InterPro" id="IPR018948">
    <property type="entry name" value="GTP-bd_TrmE_N"/>
</dbReference>
<dbReference type="Pfam" id="PF12631">
    <property type="entry name" value="MnmE_helical"/>
    <property type="match status" value="1"/>
</dbReference>
<dbReference type="PANTHER" id="PTHR42714">
    <property type="entry name" value="TRNA MODIFICATION GTPASE GTPBP3"/>
    <property type="match status" value="1"/>
</dbReference>
<dbReference type="PROSITE" id="PS51709">
    <property type="entry name" value="G_TRME"/>
    <property type="match status" value="1"/>
</dbReference>
<dbReference type="InterPro" id="IPR025867">
    <property type="entry name" value="MnmE_helical"/>
</dbReference>
<comment type="similarity">
    <text evidence="1 8 9">Belongs to the TRAFAC class TrmE-Era-EngA-EngB-Septin-like GTPase superfamily. TrmE GTPase family.</text>
</comment>
<dbReference type="GO" id="GO:0030488">
    <property type="term" value="P:tRNA methylation"/>
    <property type="evidence" value="ECO:0007669"/>
    <property type="project" value="TreeGrafter"/>
</dbReference>
<evidence type="ECO:0000256" key="5">
    <source>
        <dbReference type="ARBA" id="ARBA00022842"/>
    </source>
</evidence>
<dbReference type="GO" id="GO:0003924">
    <property type="term" value="F:GTPase activity"/>
    <property type="evidence" value="ECO:0007669"/>
    <property type="project" value="UniProtKB-UniRule"/>
</dbReference>
<feature type="binding site" evidence="8">
    <location>
        <begin position="276"/>
        <end position="279"/>
    </location>
    <ligand>
        <name>GTP</name>
        <dbReference type="ChEBI" id="CHEBI:37565"/>
    </ligand>
</feature>
<feature type="binding site" evidence="8">
    <location>
        <begin position="232"/>
        <end position="237"/>
    </location>
    <ligand>
        <name>GTP</name>
        <dbReference type="ChEBI" id="CHEBI:37565"/>
    </ligand>
</feature>
<feature type="domain" description="TrmE-type G" evidence="11">
    <location>
        <begin position="222"/>
        <end position="369"/>
    </location>
</feature>
<dbReference type="CDD" id="cd04164">
    <property type="entry name" value="trmE"/>
    <property type="match status" value="1"/>
</dbReference>
<keyword evidence="5 8" id="KW-0460">Magnesium</keyword>
<dbReference type="SUPFAM" id="SSF52540">
    <property type="entry name" value="P-loop containing nucleoside triphosphate hydrolases"/>
    <property type="match status" value="1"/>
</dbReference>
<dbReference type="Proteomes" id="UP001151234">
    <property type="component" value="Unassembled WGS sequence"/>
</dbReference>
<dbReference type="FunFam" id="3.30.1360.120:FF:000007">
    <property type="entry name" value="tRNA modification GTPase GTPBP3, mitochondrial"/>
    <property type="match status" value="1"/>
</dbReference>
<reference evidence="12" key="1">
    <citation type="submission" date="2022-11" db="EMBL/GenBank/DDBJ databases">
        <title>Draft genome sequence of Hoeflea poritis E7-10 and Hoeflea prorocentri PM5-8, separated from scleractinian coral Porites lutea and marine dinoflagellate.</title>
        <authorList>
            <person name="Zhang G."/>
            <person name="Wei Q."/>
            <person name="Cai L."/>
        </authorList>
    </citation>
    <scope>NUCLEOTIDE SEQUENCE</scope>
    <source>
        <strain evidence="12">PM5-8</strain>
    </source>
</reference>
<dbReference type="GO" id="GO:0002098">
    <property type="term" value="P:tRNA wobble uridine modification"/>
    <property type="evidence" value="ECO:0007669"/>
    <property type="project" value="TreeGrafter"/>
</dbReference>
<dbReference type="PANTHER" id="PTHR42714:SF2">
    <property type="entry name" value="TRNA MODIFICATION GTPASE GTPBP3, MITOCHONDRIAL"/>
    <property type="match status" value="1"/>
</dbReference>
<comment type="function">
    <text evidence="8">Exhibits a very high intrinsic GTPase hydrolysis rate. Involved in the addition of a carboxymethylaminomethyl (cmnm) group at the wobble position (U34) of certain tRNAs, forming tRNA-cmnm(5)s(2)U34.</text>
</comment>
<dbReference type="Pfam" id="PF10396">
    <property type="entry name" value="TrmE_N"/>
    <property type="match status" value="1"/>
</dbReference>
<dbReference type="InterPro" id="IPR027417">
    <property type="entry name" value="P-loop_NTPase"/>
</dbReference>
<evidence type="ECO:0000256" key="1">
    <source>
        <dbReference type="ARBA" id="ARBA00011043"/>
    </source>
</evidence>
<feature type="transmembrane region" description="Helical" evidence="10">
    <location>
        <begin position="12"/>
        <end position="31"/>
    </location>
</feature>
<dbReference type="PRINTS" id="PR00326">
    <property type="entry name" value="GTP1OBG"/>
</dbReference>
<dbReference type="EC" id="3.6.-.-" evidence="8"/>
<organism evidence="12 13">
    <name type="scientific">Hoeflea prorocentri</name>
    <dbReference type="NCBI Taxonomy" id="1922333"/>
    <lineage>
        <taxon>Bacteria</taxon>
        <taxon>Pseudomonadati</taxon>
        <taxon>Pseudomonadota</taxon>
        <taxon>Alphaproteobacteria</taxon>
        <taxon>Hyphomicrobiales</taxon>
        <taxon>Rhizobiaceae</taxon>
        <taxon>Hoeflea</taxon>
    </lineage>
</organism>
<evidence type="ECO:0000313" key="12">
    <source>
        <dbReference type="EMBL" id="MDA5400974.1"/>
    </source>
</evidence>
<dbReference type="HAMAP" id="MF_00379">
    <property type="entry name" value="GTPase_MnmE"/>
    <property type="match status" value="1"/>
</dbReference>
<dbReference type="RefSeq" id="WP_267992789.1">
    <property type="nucleotide sequence ID" value="NZ_JAPJZI010000001.1"/>
</dbReference>
<dbReference type="Gene3D" id="1.20.120.430">
    <property type="entry name" value="tRNA modification GTPase MnmE domain 2"/>
    <property type="match status" value="1"/>
</dbReference>
<dbReference type="Gene3D" id="3.40.50.300">
    <property type="entry name" value="P-loop containing nucleotide triphosphate hydrolases"/>
    <property type="match status" value="1"/>
</dbReference>
<keyword evidence="8" id="KW-0963">Cytoplasm</keyword>